<keyword evidence="5" id="KW-1185">Reference proteome</keyword>
<dbReference type="GO" id="GO:0046961">
    <property type="term" value="F:proton-transporting ATPase activity, rotational mechanism"/>
    <property type="evidence" value="ECO:0007669"/>
    <property type="project" value="InterPro"/>
</dbReference>
<name>A0A8J6IPZ6_9FIRM</name>
<accession>A0A8J6IPZ6</accession>
<reference evidence="4" key="1">
    <citation type="submission" date="2020-08" db="EMBL/GenBank/DDBJ databases">
        <authorList>
            <person name="Liu C."/>
            <person name="Sun Q."/>
        </authorList>
    </citation>
    <scope>NUCLEOTIDE SEQUENCE</scope>
    <source>
        <strain evidence="4">NSJ-65</strain>
    </source>
</reference>
<dbReference type="Proteomes" id="UP000597668">
    <property type="component" value="Unassembled WGS sequence"/>
</dbReference>
<dbReference type="Gene3D" id="3.40.50.10580">
    <property type="entry name" value="ATPase, V1 complex, subunit F"/>
    <property type="match status" value="1"/>
</dbReference>
<comment type="similarity">
    <text evidence="1">Belongs to the V-ATPase F subunit family.</text>
</comment>
<protein>
    <submittedName>
        <fullName evidence="4">V-type ATP synthase subunit F</fullName>
    </submittedName>
</protein>
<keyword evidence="3" id="KW-0406">Ion transport</keyword>
<evidence type="ECO:0000313" key="4">
    <source>
        <dbReference type="EMBL" id="MBC3516805.1"/>
    </source>
</evidence>
<dbReference type="NCBIfam" id="NF002384">
    <property type="entry name" value="PRK01395.1"/>
    <property type="match status" value="1"/>
</dbReference>
<dbReference type="SUPFAM" id="SSF159468">
    <property type="entry name" value="AtpF-like"/>
    <property type="match status" value="1"/>
</dbReference>
<dbReference type="RefSeq" id="WP_186488371.1">
    <property type="nucleotide sequence ID" value="NZ_JACOGI010000002.1"/>
</dbReference>
<dbReference type="EMBL" id="JACOGI010000002">
    <property type="protein sequence ID" value="MBC3516805.1"/>
    <property type="molecule type" value="Genomic_DNA"/>
</dbReference>
<evidence type="ECO:0000256" key="3">
    <source>
        <dbReference type="ARBA" id="ARBA00023065"/>
    </source>
</evidence>
<gene>
    <name evidence="4" type="ORF">H8K20_10405</name>
</gene>
<evidence type="ECO:0000256" key="1">
    <source>
        <dbReference type="ARBA" id="ARBA00010148"/>
    </source>
</evidence>
<proteinExistence type="inferred from homology"/>
<organism evidence="4 5">
    <name type="scientific">Neobittarella massiliensis</name>
    <name type="common">ex Bilen et al. 2018</name>
    <dbReference type="NCBI Taxonomy" id="2041842"/>
    <lineage>
        <taxon>Bacteria</taxon>
        <taxon>Bacillati</taxon>
        <taxon>Bacillota</taxon>
        <taxon>Clostridia</taxon>
        <taxon>Eubacteriales</taxon>
        <taxon>Oscillospiraceae</taxon>
        <taxon>Neobittarella (ex Bilen et al. 2018)</taxon>
    </lineage>
</organism>
<dbReference type="InterPro" id="IPR008218">
    <property type="entry name" value="ATPase_V1-cplx_f_g_su"/>
</dbReference>
<keyword evidence="2" id="KW-0813">Transport</keyword>
<comment type="caution">
    <text evidence="4">The sequence shown here is derived from an EMBL/GenBank/DDBJ whole genome shotgun (WGS) entry which is preliminary data.</text>
</comment>
<evidence type="ECO:0000313" key="5">
    <source>
        <dbReference type="Proteomes" id="UP000597668"/>
    </source>
</evidence>
<dbReference type="AlphaFoldDB" id="A0A8J6IPZ6"/>
<evidence type="ECO:0000256" key="2">
    <source>
        <dbReference type="ARBA" id="ARBA00022448"/>
    </source>
</evidence>
<dbReference type="InterPro" id="IPR036906">
    <property type="entry name" value="ATPase_V1_fsu_sf"/>
</dbReference>
<sequence length="107" mass="11523">MYKIAVLGDRDSVYGFAAVGLDTFFASEPEYAAKKLRELAGGDYAVIYVTESLWAGLDHEIERYRQQPLPAILPIPGASGNTGIGITQVRRSVEQAVGSDIIFGGDT</sequence>
<dbReference type="Pfam" id="PF01990">
    <property type="entry name" value="ATP-synt_F"/>
    <property type="match status" value="1"/>
</dbReference>